<keyword evidence="3" id="KW-0274">FAD</keyword>
<gene>
    <name evidence="7" type="ORF">G4Z16_10545</name>
</gene>
<keyword evidence="2" id="KW-0285">Flavoprotein</keyword>
<organism evidence="7 8">
    <name type="scientific">Streptomyces bathyalis</name>
    <dbReference type="NCBI Taxonomy" id="2710756"/>
    <lineage>
        <taxon>Bacteria</taxon>
        <taxon>Bacillati</taxon>
        <taxon>Actinomycetota</taxon>
        <taxon>Actinomycetes</taxon>
        <taxon>Kitasatosporales</taxon>
        <taxon>Streptomycetaceae</taxon>
        <taxon>Streptomyces</taxon>
    </lineage>
</organism>
<evidence type="ECO:0000313" key="7">
    <source>
        <dbReference type="EMBL" id="QPP06759.1"/>
    </source>
</evidence>
<dbReference type="EMBL" id="CP048882">
    <property type="protein sequence ID" value="QPP06759.1"/>
    <property type="molecule type" value="Genomic_DNA"/>
</dbReference>
<name>A0A7T1WRQ3_9ACTN</name>
<evidence type="ECO:0000256" key="6">
    <source>
        <dbReference type="SAM" id="MobiDB-lite"/>
    </source>
</evidence>
<evidence type="ECO:0000256" key="2">
    <source>
        <dbReference type="ARBA" id="ARBA00022630"/>
    </source>
</evidence>
<dbReference type="AlphaFoldDB" id="A0A7T1WRQ3"/>
<dbReference type="PANTHER" id="PTHR13789">
    <property type="entry name" value="MONOOXYGENASE"/>
    <property type="match status" value="1"/>
</dbReference>
<sequence>MAEAADQLGQDALRDVVIHIGPGCHLVQYALRSGEIFDTVAVFRSPAFHRGEPDRGGPGELDAAFAGACEEVQRGLKSLWRDRRWPMYDREPIPRWVDGRLALTGGAAHPMLQYLARAPARPWRTPTAWPPRPPGSPPAATPAGPAP</sequence>
<proteinExistence type="predicted"/>
<feature type="region of interest" description="Disordered" evidence="6">
    <location>
        <begin position="123"/>
        <end position="147"/>
    </location>
</feature>
<keyword evidence="4" id="KW-0560">Oxidoreductase</keyword>
<feature type="compositionally biased region" description="Pro residues" evidence="6">
    <location>
        <begin position="128"/>
        <end position="147"/>
    </location>
</feature>
<evidence type="ECO:0000256" key="5">
    <source>
        <dbReference type="ARBA" id="ARBA00023033"/>
    </source>
</evidence>
<accession>A0A7T1WRQ3</accession>
<dbReference type="RefSeq" id="WP_197350576.1">
    <property type="nucleotide sequence ID" value="NZ_CP048882.1"/>
</dbReference>
<protein>
    <submittedName>
        <fullName evidence="7">Uncharacterized protein</fullName>
    </submittedName>
</protein>
<comment type="cofactor">
    <cofactor evidence="1">
        <name>FAD</name>
        <dbReference type="ChEBI" id="CHEBI:57692"/>
    </cofactor>
</comment>
<evidence type="ECO:0000256" key="1">
    <source>
        <dbReference type="ARBA" id="ARBA00001974"/>
    </source>
</evidence>
<evidence type="ECO:0000256" key="3">
    <source>
        <dbReference type="ARBA" id="ARBA00022827"/>
    </source>
</evidence>
<dbReference type="GO" id="GO:0004497">
    <property type="term" value="F:monooxygenase activity"/>
    <property type="evidence" value="ECO:0007669"/>
    <property type="project" value="UniProtKB-KW"/>
</dbReference>
<dbReference type="Gene3D" id="3.30.9.30">
    <property type="match status" value="1"/>
</dbReference>
<dbReference type="KEGG" id="sbat:G4Z16_10545"/>
<evidence type="ECO:0000313" key="8">
    <source>
        <dbReference type="Proteomes" id="UP000595046"/>
    </source>
</evidence>
<dbReference type="Proteomes" id="UP000595046">
    <property type="component" value="Chromosome"/>
</dbReference>
<dbReference type="InterPro" id="IPR050493">
    <property type="entry name" value="FAD-dep_Monooxygenase_BioMet"/>
</dbReference>
<evidence type="ECO:0000256" key="4">
    <source>
        <dbReference type="ARBA" id="ARBA00023002"/>
    </source>
</evidence>
<keyword evidence="5" id="KW-0503">Monooxygenase</keyword>
<keyword evidence="8" id="KW-1185">Reference proteome</keyword>
<dbReference type="PANTHER" id="PTHR13789:SF318">
    <property type="entry name" value="GERANYLGERANYL DIPHOSPHATE REDUCTASE"/>
    <property type="match status" value="1"/>
</dbReference>
<reference evidence="8" key="1">
    <citation type="submission" date="2020-02" db="EMBL/GenBank/DDBJ databases">
        <title>Streptomyces sp. ASO4wet.</title>
        <authorList>
            <person name="Risdian C."/>
            <person name="Landwehr W."/>
            <person name="Schupp P."/>
            <person name="Wink J."/>
        </authorList>
    </citation>
    <scope>NUCLEOTIDE SEQUENCE [LARGE SCALE GENOMIC DNA]</scope>
    <source>
        <strain evidence="8">ASO4wet</strain>
    </source>
</reference>